<dbReference type="AlphaFoldDB" id="A0A0E9V1U7"/>
<evidence type="ECO:0000313" key="1">
    <source>
        <dbReference type="EMBL" id="JAH71400.1"/>
    </source>
</evidence>
<dbReference type="EMBL" id="GBXM01034011">
    <property type="protein sequence ID" value="JAH74566.1"/>
    <property type="molecule type" value="Transcribed_RNA"/>
</dbReference>
<reference evidence="1" key="1">
    <citation type="submission" date="2014-11" db="EMBL/GenBank/DDBJ databases">
        <authorList>
            <person name="Amaro Gonzalez C."/>
        </authorList>
    </citation>
    <scope>NUCLEOTIDE SEQUENCE</scope>
</reference>
<organism evidence="1">
    <name type="scientific">Anguilla anguilla</name>
    <name type="common">European freshwater eel</name>
    <name type="synonym">Muraena anguilla</name>
    <dbReference type="NCBI Taxonomy" id="7936"/>
    <lineage>
        <taxon>Eukaryota</taxon>
        <taxon>Metazoa</taxon>
        <taxon>Chordata</taxon>
        <taxon>Craniata</taxon>
        <taxon>Vertebrata</taxon>
        <taxon>Euteleostomi</taxon>
        <taxon>Actinopterygii</taxon>
        <taxon>Neopterygii</taxon>
        <taxon>Teleostei</taxon>
        <taxon>Anguilliformes</taxon>
        <taxon>Anguillidae</taxon>
        <taxon>Anguilla</taxon>
    </lineage>
</organism>
<name>A0A0E9V1U7_ANGAN</name>
<dbReference type="EMBL" id="GBXM01037177">
    <property type="protein sequence ID" value="JAH71400.1"/>
    <property type="molecule type" value="Transcribed_RNA"/>
</dbReference>
<protein>
    <submittedName>
        <fullName evidence="1">Uncharacterized protein</fullName>
    </submittedName>
</protein>
<accession>A0A0E9V1U7</accession>
<reference evidence="1" key="2">
    <citation type="journal article" date="2015" name="Fish Shellfish Immunol.">
        <title>Early steps in the European eel (Anguilla anguilla)-Vibrio vulnificus interaction in the gills: Role of the RtxA13 toxin.</title>
        <authorList>
            <person name="Callol A."/>
            <person name="Pajuelo D."/>
            <person name="Ebbesson L."/>
            <person name="Teles M."/>
            <person name="MacKenzie S."/>
            <person name="Amaro C."/>
        </authorList>
    </citation>
    <scope>NUCLEOTIDE SEQUENCE</scope>
</reference>
<sequence>MTFSELQYKSHKCFDREGVEDEKM</sequence>
<proteinExistence type="predicted"/>